<evidence type="ECO:0000313" key="3">
    <source>
        <dbReference type="Proteomes" id="UP001302812"/>
    </source>
</evidence>
<feature type="chain" id="PRO_5043009479" evidence="1">
    <location>
        <begin position="23"/>
        <end position="236"/>
    </location>
</feature>
<gene>
    <name evidence="2" type="ORF">N656DRAFT_848202</name>
</gene>
<organism evidence="2 3">
    <name type="scientific">Canariomyces notabilis</name>
    <dbReference type="NCBI Taxonomy" id="2074819"/>
    <lineage>
        <taxon>Eukaryota</taxon>
        <taxon>Fungi</taxon>
        <taxon>Dikarya</taxon>
        <taxon>Ascomycota</taxon>
        <taxon>Pezizomycotina</taxon>
        <taxon>Sordariomycetes</taxon>
        <taxon>Sordariomycetidae</taxon>
        <taxon>Sordariales</taxon>
        <taxon>Chaetomiaceae</taxon>
        <taxon>Canariomyces</taxon>
    </lineage>
</organism>
<feature type="signal peptide" evidence="1">
    <location>
        <begin position="1"/>
        <end position="22"/>
    </location>
</feature>
<dbReference type="GeneID" id="89943419"/>
<proteinExistence type="predicted"/>
<protein>
    <submittedName>
        <fullName evidence="2">Uncharacterized protein</fullName>
    </submittedName>
</protein>
<dbReference type="EMBL" id="MU853359">
    <property type="protein sequence ID" value="KAK4108966.1"/>
    <property type="molecule type" value="Genomic_DNA"/>
</dbReference>
<keyword evidence="3" id="KW-1185">Reference proteome</keyword>
<reference evidence="2" key="2">
    <citation type="submission" date="2023-05" db="EMBL/GenBank/DDBJ databases">
        <authorList>
            <consortium name="Lawrence Berkeley National Laboratory"/>
            <person name="Steindorff A."/>
            <person name="Hensen N."/>
            <person name="Bonometti L."/>
            <person name="Westerberg I."/>
            <person name="Brannstrom I.O."/>
            <person name="Guillou S."/>
            <person name="Cros-Aarteil S."/>
            <person name="Calhoun S."/>
            <person name="Haridas S."/>
            <person name="Kuo A."/>
            <person name="Mondo S."/>
            <person name="Pangilinan J."/>
            <person name="Riley R."/>
            <person name="Labutti K."/>
            <person name="Andreopoulos B."/>
            <person name="Lipzen A."/>
            <person name="Chen C."/>
            <person name="Yanf M."/>
            <person name="Daum C."/>
            <person name="Ng V."/>
            <person name="Clum A."/>
            <person name="Ohm R."/>
            <person name="Martin F."/>
            <person name="Silar P."/>
            <person name="Natvig D."/>
            <person name="Lalanne C."/>
            <person name="Gautier V."/>
            <person name="Ament-Velasquez S.L."/>
            <person name="Kruys A."/>
            <person name="Hutchinson M.I."/>
            <person name="Powell A.J."/>
            <person name="Barry K."/>
            <person name="Miller A.N."/>
            <person name="Grigoriev I.V."/>
            <person name="Debuchy R."/>
            <person name="Gladieux P."/>
            <person name="Thoren M.H."/>
            <person name="Johannesson H."/>
        </authorList>
    </citation>
    <scope>NUCLEOTIDE SEQUENCE</scope>
    <source>
        <strain evidence="2">CBS 508.74</strain>
    </source>
</reference>
<dbReference type="Proteomes" id="UP001302812">
    <property type="component" value="Unassembled WGS sequence"/>
</dbReference>
<sequence length="236" mass="25198">MAALLILTSLLITTLFPHLSSASPVNGIASTNTVNLNLNQTLQLEPWQITRLSTFSPSLRPGSYPYSYLSLAISNPNTINLGPTIFGDAILPPTNTTCLVWWLDNVEDPRDAAWGVNTCSNSAGGLLTNKWTVQMLHPPPPAGNSSSGSGSSRVTMDFVLRFGLSEAVVLENGGIMELRFEGEAAFKVGRGEEGGNMDGVCGGSGICSWGLKEGLAPVMVKQRLVEKRCRAWDCGL</sequence>
<evidence type="ECO:0000256" key="1">
    <source>
        <dbReference type="SAM" id="SignalP"/>
    </source>
</evidence>
<keyword evidence="1" id="KW-0732">Signal</keyword>
<dbReference type="AlphaFoldDB" id="A0AAN6QG28"/>
<reference evidence="2" key="1">
    <citation type="journal article" date="2023" name="Mol. Phylogenet. Evol.">
        <title>Genome-scale phylogeny and comparative genomics of the fungal order Sordariales.</title>
        <authorList>
            <person name="Hensen N."/>
            <person name="Bonometti L."/>
            <person name="Westerberg I."/>
            <person name="Brannstrom I.O."/>
            <person name="Guillou S."/>
            <person name="Cros-Aarteil S."/>
            <person name="Calhoun S."/>
            <person name="Haridas S."/>
            <person name="Kuo A."/>
            <person name="Mondo S."/>
            <person name="Pangilinan J."/>
            <person name="Riley R."/>
            <person name="LaButti K."/>
            <person name="Andreopoulos B."/>
            <person name="Lipzen A."/>
            <person name="Chen C."/>
            <person name="Yan M."/>
            <person name="Daum C."/>
            <person name="Ng V."/>
            <person name="Clum A."/>
            <person name="Steindorff A."/>
            <person name="Ohm R.A."/>
            <person name="Martin F."/>
            <person name="Silar P."/>
            <person name="Natvig D.O."/>
            <person name="Lalanne C."/>
            <person name="Gautier V."/>
            <person name="Ament-Velasquez S.L."/>
            <person name="Kruys A."/>
            <person name="Hutchinson M.I."/>
            <person name="Powell A.J."/>
            <person name="Barry K."/>
            <person name="Miller A.N."/>
            <person name="Grigoriev I.V."/>
            <person name="Debuchy R."/>
            <person name="Gladieux P."/>
            <person name="Hiltunen Thoren M."/>
            <person name="Johannesson H."/>
        </authorList>
    </citation>
    <scope>NUCLEOTIDE SEQUENCE</scope>
    <source>
        <strain evidence="2">CBS 508.74</strain>
    </source>
</reference>
<comment type="caution">
    <text evidence="2">The sequence shown here is derived from an EMBL/GenBank/DDBJ whole genome shotgun (WGS) entry which is preliminary data.</text>
</comment>
<dbReference type="RefSeq" id="XP_064666536.1">
    <property type="nucleotide sequence ID" value="XM_064819293.1"/>
</dbReference>
<name>A0AAN6QG28_9PEZI</name>
<accession>A0AAN6QG28</accession>
<evidence type="ECO:0000313" key="2">
    <source>
        <dbReference type="EMBL" id="KAK4108966.1"/>
    </source>
</evidence>